<dbReference type="Proteomes" id="UP001597475">
    <property type="component" value="Unassembled WGS sequence"/>
</dbReference>
<proteinExistence type="predicted"/>
<evidence type="ECO:0000259" key="6">
    <source>
        <dbReference type="PROSITE" id="PS51898"/>
    </source>
</evidence>
<feature type="region of interest" description="Disordered" evidence="5">
    <location>
        <begin position="387"/>
        <end position="409"/>
    </location>
</feature>
<evidence type="ECO:0000256" key="3">
    <source>
        <dbReference type="ARBA" id="ARBA00023172"/>
    </source>
</evidence>
<dbReference type="PROSITE" id="PS51898">
    <property type="entry name" value="TYR_RECOMBINASE"/>
    <property type="match status" value="1"/>
</dbReference>
<protein>
    <submittedName>
        <fullName evidence="8">Tyrosine-type recombinase/integrase</fullName>
    </submittedName>
</protein>
<evidence type="ECO:0000313" key="8">
    <source>
        <dbReference type="EMBL" id="MFD2608733.1"/>
    </source>
</evidence>
<dbReference type="InterPro" id="IPR013762">
    <property type="entry name" value="Integrase-like_cat_sf"/>
</dbReference>
<organism evidence="8 9">
    <name type="scientific">Deinococcus taklimakanensis</name>
    <dbReference type="NCBI Taxonomy" id="536443"/>
    <lineage>
        <taxon>Bacteria</taxon>
        <taxon>Thermotogati</taxon>
        <taxon>Deinococcota</taxon>
        <taxon>Deinococci</taxon>
        <taxon>Deinococcales</taxon>
        <taxon>Deinococcaceae</taxon>
        <taxon>Deinococcus</taxon>
    </lineage>
</organism>
<feature type="compositionally biased region" description="Basic residues" evidence="5">
    <location>
        <begin position="400"/>
        <end position="409"/>
    </location>
</feature>
<dbReference type="InterPro" id="IPR044068">
    <property type="entry name" value="CB"/>
</dbReference>
<feature type="domain" description="Tyr recombinase" evidence="6">
    <location>
        <begin position="190"/>
        <end position="388"/>
    </location>
</feature>
<dbReference type="Gene3D" id="1.10.150.130">
    <property type="match status" value="1"/>
</dbReference>
<keyword evidence="2 4" id="KW-0238">DNA-binding</keyword>
<dbReference type="EMBL" id="JBHUMK010000014">
    <property type="protein sequence ID" value="MFD2608733.1"/>
    <property type="molecule type" value="Genomic_DNA"/>
</dbReference>
<dbReference type="Pfam" id="PF14659">
    <property type="entry name" value="Phage_int_SAM_3"/>
    <property type="match status" value="1"/>
</dbReference>
<feature type="domain" description="Core-binding (CB)" evidence="7">
    <location>
        <begin position="73"/>
        <end position="165"/>
    </location>
</feature>
<dbReference type="Pfam" id="PF00589">
    <property type="entry name" value="Phage_integrase"/>
    <property type="match status" value="1"/>
</dbReference>
<dbReference type="InterPro" id="IPR002104">
    <property type="entry name" value="Integrase_catalytic"/>
</dbReference>
<evidence type="ECO:0000256" key="1">
    <source>
        <dbReference type="ARBA" id="ARBA00022908"/>
    </source>
</evidence>
<dbReference type="RefSeq" id="WP_386843506.1">
    <property type="nucleotide sequence ID" value="NZ_JBHUMK010000014.1"/>
</dbReference>
<keyword evidence="9" id="KW-1185">Reference proteome</keyword>
<dbReference type="InterPro" id="IPR050090">
    <property type="entry name" value="Tyrosine_recombinase_XerCD"/>
</dbReference>
<reference evidence="9" key="1">
    <citation type="journal article" date="2019" name="Int. J. Syst. Evol. Microbiol.">
        <title>The Global Catalogue of Microorganisms (GCM) 10K type strain sequencing project: providing services to taxonomists for standard genome sequencing and annotation.</title>
        <authorList>
            <consortium name="The Broad Institute Genomics Platform"/>
            <consortium name="The Broad Institute Genome Sequencing Center for Infectious Disease"/>
            <person name="Wu L."/>
            <person name="Ma J."/>
        </authorList>
    </citation>
    <scope>NUCLEOTIDE SEQUENCE [LARGE SCALE GENOMIC DNA]</scope>
    <source>
        <strain evidence="9">KCTC 33842</strain>
    </source>
</reference>
<evidence type="ECO:0000256" key="2">
    <source>
        <dbReference type="ARBA" id="ARBA00023125"/>
    </source>
</evidence>
<dbReference type="PANTHER" id="PTHR30349">
    <property type="entry name" value="PHAGE INTEGRASE-RELATED"/>
    <property type="match status" value="1"/>
</dbReference>
<dbReference type="InterPro" id="IPR004107">
    <property type="entry name" value="Integrase_SAM-like_N"/>
</dbReference>
<dbReference type="PANTHER" id="PTHR30349:SF84">
    <property type="entry name" value="PHAGE-RELATED INTEGRASE"/>
    <property type="match status" value="1"/>
</dbReference>
<sequence>MTRKVERPKRGNGRGTVRKLPSGKWQWRATVTLPNGEIQRVAGTVATKTEAEDALSRVRTASNDGRFEVTAKTTLEEYIRDWHETNKAHQAATYARSHESMMNTHIIPGLGKLRLTSITPRDLEAFYENLQHRDPRREKMLGKPLGDSMKRLIHTMLHQVFANAVRLGELSRNPADVVRPRYTRQAAREVTLRAWTEDEAGRFYQVARQHPRGMVFCFMLATGLRIGEALGLRWENVDLKTGMIQIQESLVSVNGHKVRTTPKTARSRRKLKITGDALTILKEQPAKAALEWEASPERYQASDAVFTNTLGGPIQPDTVYGLMRQLCKEAKVPYKGTHVLRHSFISIQGLQGRPVEVISAHVGHARASFTQDRYRTVFEHERDELTLDFTAGPKPPTSGHARKKGKTPS</sequence>
<accession>A0ABW5P1M3</accession>
<keyword evidence="1" id="KW-0229">DNA integration</keyword>
<dbReference type="SUPFAM" id="SSF56349">
    <property type="entry name" value="DNA breaking-rejoining enzymes"/>
    <property type="match status" value="1"/>
</dbReference>
<keyword evidence="3" id="KW-0233">DNA recombination</keyword>
<comment type="caution">
    <text evidence="8">The sequence shown here is derived from an EMBL/GenBank/DDBJ whole genome shotgun (WGS) entry which is preliminary data.</text>
</comment>
<evidence type="ECO:0000256" key="4">
    <source>
        <dbReference type="PROSITE-ProRule" id="PRU01248"/>
    </source>
</evidence>
<dbReference type="InterPro" id="IPR011010">
    <property type="entry name" value="DNA_brk_join_enz"/>
</dbReference>
<dbReference type="PROSITE" id="PS51900">
    <property type="entry name" value="CB"/>
    <property type="match status" value="1"/>
</dbReference>
<name>A0ABW5P1M3_9DEIO</name>
<evidence type="ECO:0000259" key="7">
    <source>
        <dbReference type="PROSITE" id="PS51900"/>
    </source>
</evidence>
<dbReference type="CDD" id="cd01189">
    <property type="entry name" value="INT_ICEBs1_C_like"/>
    <property type="match status" value="1"/>
</dbReference>
<gene>
    <name evidence="8" type="ORF">ACFSR9_04670</name>
</gene>
<dbReference type="InterPro" id="IPR010998">
    <property type="entry name" value="Integrase_recombinase_N"/>
</dbReference>
<dbReference type="Gene3D" id="1.10.443.10">
    <property type="entry name" value="Intergrase catalytic core"/>
    <property type="match status" value="1"/>
</dbReference>
<evidence type="ECO:0000256" key="5">
    <source>
        <dbReference type="SAM" id="MobiDB-lite"/>
    </source>
</evidence>
<evidence type="ECO:0000313" key="9">
    <source>
        <dbReference type="Proteomes" id="UP001597475"/>
    </source>
</evidence>